<evidence type="ECO:0008006" key="4">
    <source>
        <dbReference type="Google" id="ProtNLM"/>
    </source>
</evidence>
<evidence type="ECO:0000313" key="3">
    <source>
        <dbReference type="Proteomes" id="UP001497602"/>
    </source>
</evidence>
<reference evidence="2 3" key="1">
    <citation type="submission" date="2024-05" db="EMBL/GenBank/DDBJ databases">
        <authorList>
            <person name="Duchaud E."/>
        </authorList>
    </citation>
    <scope>NUCLEOTIDE SEQUENCE [LARGE SCALE GENOMIC DNA]</scope>
    <source>
        <strain evidence="2">Ena-SAMPLE-TAB-13-05-2024-13:56:06:370-140305</strain>
    </source>
</reference>
<keyword evidence="1" id="KW-1133">Transmembrane helix</keyword>
<keyword evidence="1" id="KW-0472">Membrane</keyword>
<feature type="transmembrane region" description="Helical" evidence="1">
    <location>
        <begin position="388"/>
        <end position="411"/>
    </location>
</feature>
<dbReference type="Pfam" id="PF26314">
    <property type="entry name" value="MptA_B_family"/>
    <property type="match status" value="1"/>
</dbReference>
<evidence type="ECO:0000313" key="2">
    <source>
        <dbReference type="EMBL" id="CAL2108123.1"/>
    </source>
</evidence>
<comment type="caution">
    <text evidence="2">The sequence shown here is derived from an EMBL/GenBank/DDBJ whole genome shotgun (WGS) entry which is preliminary data.</text>
</comment>
<feature type="transmembrane region" description="Helical" evidence="1">
    <location>
        <begin position="57"/>
        <end position="75"/>
    </location>
</feature>
<feature type="transmembrane region" description="Helical" evidence="1">
    <location>
        <begin position="423"/>
        <end position="441"/>
    </location>
</feature>
<feature type="transmembrane region" description="Helical" evidence="1">
    <location>
        <begin position="7"/>
        <end position="26"/>
    </location>
</feature>
<dbReference type="Proteomes" id="UP001497602">
    <property type="component" value="Unassembled WGS sequence"/>
</dbReference>
<dbReference type="EMBL" id="CAXJRC010000043">
    <property type="protein sequence ID" value="CAL2108123.1"/>
    <property type="molecule type" value="Genomic_DNA"/>
</dbReference>
<gene>
    <name evidence="2" type="ORF">T190115A13A_60118</name>
</gene>
<organism evidence="2 3">
    <name type="scientific">Tenacibaculum vairaonense</name>
    <dbReference type="NCBI Taxonomy" id="3137860"/>
    <lineage>
        <taxon>Bacteria</taxon>
        <taxon>Pseudomonadati</taxon>
        <taxon>Bacteroidota</taxon>
        <taxon>Flavobacteriia</taxon>
        <taxon>Flavobacteriales</taxon>
        <taxon>Flavobacteriaceae</taxon>
        <taxon>Tenacibaculum</taxon>
    </lineage>
</organism>
<evidence type="ECO:0000256" key="1">
    <source>
        <dbReference type="SAM" id="Phobius"/>
    </source>
</evidence>
<sequence length="457" mass="53992">MFTLRKYRIHTLVGFTLLCYFLFAYFLERTQFTWLVTLWSILFTSSYFLIKYRKNDFSFLASISILFRLAFLFSIPNLSQDFYRFIWDGRMLFEGLNPYLSLPQNFIEQRIYPIHQATELYQGMGEMNGSHYTNYPPINQLCFFIAGVLANKSILGSVIIMRLLIIAADIGILFYGKKLLTKLNIPVHNIFLYILNPFVIIELTGNLHFEPVMLFFLVFSLYKLHQKKWVIAAVLLAFSVSVKLIPLLFLPLFYQYFVKNEATFFQGAKKLIGFYLITLVTTFLLFLPFFSFEFIQNYSNSVGLWFRNFEFNASIYYVAREIGYLFRGYNEIATIGKIMPALTVLFLLYITFLKKGKTIKELCAIMLFGLSFYYFTSTTVHPWYLSTLIILSVFANYRFPIVWSFVIIISYQAYANVPWKENLWLVFLEYILLYTFLIFEIKYSPENAKRKLTSIFK</sequence>
<dbReference type="RefSeq" id="WP_348739679.1">
    <property type="nucleotide sequence ID" value="NZ_CAXJRC010000043.1"/>
</dbReference>
<feature type="transmembrane region" description="Helical" evidence="1">
    <location>
        <begin position="187"/>
        <end position="209"/>
    </location>
</feature>
<feature type="transmembrane region" description="Helical" evidence="1">
    <location>
        <begin position="154"/>
        <end position="175"/>
    </location>
</feature>
<accession>A0ABP1FHQ4</accession>
<feature type="transmembrane region" description="Helical" evidence="1">
    <location>
        <begin position="229"/>
        <end position="250"/>
    </location>
</feature>
<protein>
    <recommendedName>
        <fullName evidence="4">Mannosyltransferase</fullName>
    </recommendedName>
</protein>
<keyword evidence="1" id="KW-0812">Transmembrane</keyword>
<feature type="transmembrane region" description="Helical" evidence="1">
    <location>
        <begin position="271"/>
        <end position="290"/>
    </location>
</feature>
<feature type="transmembrane region" description="Helical" evidence="1">
    <location>
        <begin position="331"/>
        <end position="352"/>
    </location>
</feature>
<feature type="transmembrane region" description="Helical" evidence="1">
    <location>
        <begin position="358"/>
        <end position="376"/>
    </location>
</feature>
<feature type="transmembrane region" description="Helical" evidence="1">
    <location>
        <begin position="32"/>
        <end position="50"/>
    </location>
</feature>
<keyword evidence="3" id="KW-1185">Reference proteome</keyword>
<name>A0ABP1FHQ4_9FLAO</name>
<proteinExistence type="predicted"/>